<dbReference type="GO" id="GO:0003676">
    <property type="term" value="F:nucleic acid binding"/>
    <property type="evidence" value="ECO:0007669"/>
    <property type="project" value="InterPro"/>
</dbReference>
<dbReference type="InterPro" id="IPR038717">
    <property type="entry name" value="Tc1-like_DDE_dom"/>
</dbReference>
<dbReference type="AlphaFoldDB" id="A0A2R4T0L8"/>
<accession>A0A2R4T0L8</accession>
<dbReference type="InterPro" id="IPR036397">
    <property type="entry name" value="RNaseH_sf"/>
</dbReference>
<evidence type="ECO:0000259" key="1">
    <source>
        <dbReference type="Pfam" id="PF13358"/>
    </source>
</evidence>
<protein>
    <recommendedName>
        <fullName evidence="1">Tc1-like transposase DDE domain-containing protein</fullName>
    </recommendedName>
</protein>
<evidence type="ECO:0000313" key="2">
    <source>
        <dbReference type="EMBL" id="AVZ72680.1"/>
    </source>
</evidence>
<dbReference type="Gene3D" id="3.30.420.10">
    <property type="entry name" value="Ribonuclease H-like superfamily/Ribonuclease H"/>
    <property type="match status" value="1"/>
</dbReference>
<dbReference type="Pfam" id="PF13358">
    <property type="entry name" value="DDE_3"/>
    <property type="match status" value="1"/>
</dbReference>
<dbReference type="Proteomes" id="UP000244201">
    <property type="component" value="Chromosome"/>
</dbReference>
<name>A0A2R4T0L8_9ACTN</name>
<evidence type="ECO:0000313" key="3">
    <source>
        <dbReference type="Proteomes" id="UP000244201"/>
    </source>
</evidence>
<feature type="domain" description="Tc1-like transposase DDE" evidence="1">
    <location>
        <begin position="15"/>
        <end position="57"/>
    </location>
</feature>
<organism evidence="2 3">
    <name type="scientific">Streptomyces lunaelactis</name>
    <dbReference type="NCBI Taxonomy" id="1535768"/>
    <lineage>
        <taxon>Bacteria</taxon>
        <taxon>Bacillati</taxon>
        <taxon>Actinomycetota</taxon>
        <taxon>Actinomycetes</taxon>
        <taxon>Kitasatosporales</taxon>
        <taxon>Streptomycetaceae</taxon>
        <taxon>Streptomyces</taxon>
    </lineage>
</organism>
<dbReference type="KEGG" id="slk:SLUN_11230"/>
<gene>
    <name evidence="2" type="ORF">SLUN_11230</name>
</gene>
<reference evidence="2 3" key="1">
    <citation type="submission" date="2018-01" db="EMBL/GenBank/DDBJ databases">
        <title>Complete genome sequence of Streptomyces lunaelactis MM109T, a Ferroverdin A producer isolated from cave moonmilk deposits.</title>
        <authorList>
            <person name="Naome A."/>
            <person name="Martinet L."/>
            <person name="Maciejewska M."/>
            <person name="Anderssen S."/>
            <person name="Adam D."/>
            <person name="Tenconi E."/>
            <person name="Deflandre B."/>
            <person name="Arguelles-Arias A."/>
            <person name="Calusinska M."/>
            <person name="Copieters W."/>
            <person name="Karim L."/>
            <person name="Hanikenne M."/>
            <person name="Baurain D."/>
            <person name="van Wezel G."/>
            <person name="Smargiasso N."/>
            <person name="de Pauw E."/>
            <person name="Delfosse P."/>
            <person name="Rigali S."/>
        </authorList>
    </citation>
    <scope>NUCLEOTIDE SEQUENCE [LARGE SCALE GENOMIC DNA]</scope>
    <source>
        <strain evidence="2 3">MM109</strain>
    </source>
</reference>
<sequence length="65" mass="7268">MPGSRNEAALTLMPQMRAFIEANEDWLTVFQFPSYAPDLNPQEGIWSLVKRTIGNLAAANLSRMS</sequence>
<proteinExistence type="predicted"/>
<keyword evidence="3" id="KW-1185">Reference proteome</keyword>
<dbReference type="EMBL" id="CP026304">
    <property type="protein sequence ID" value="AVZ72680.1"/>
    <property type="molecule type" value="Genomic_DNA"/>
</dbReference>